<dbReference type="InterPro" id="IPR023828">
    <property type="entry name" value="Peptidase_S8_Ser-AS"/>
</dbReference>
<dbReference type="PROSITE" id="PS51695">
    <property type="entry name" value="SEDOLISIN"/>
    <property type="match status" value="1"/>
</dbReference>
<organism evidence="11 12">
    <name type="scientific">Mycena albidolilacea</name>
    <dbReference type="NCBI Taxonomy" id="1033008"/>
    <lineage>
        <taxon>Eukaryota</taxon>
        <taxon>Fungi</taxon>
        <taxon>Dikarya</taxon>
        <taxon>Basidiomycota</taxon>
        <taxon>Agaricomycotina</taxon>
        <taxon>Agaricomycetes</taxon>
        <taxon>Agaricomycetidae</taxon>
        <taxon>Agaricales</taxon>
        <taxon>Marasmiineae</taxon>
        <taxon>Mycenaceae</taxon>
        <taxon>Mycena</taxon>
    </lineage>
</organism>
<dbReference type="PROSITE" id="PS00138">
    <property type="entry name" value="SUBTILASE_SER"/>
    <property type="match status" value="1"/>
</dbReference>
<proteinExistence type="predicted"/>
<evidence type="ECO:0000259" key="10">
    <source>
        <dbReference type="PROSITE" id="PS51695"/>
    </source>
</evidence>
<dbReference type="Pfam" id="PF09286">
    <property type="entry name" value="Pro-kuma_activ"/>
    <property type="match status" value="1"/>
</dbReference>
<name>A0AAD7ETD7_9AGAR</name>
<dbReference type="GO" id="GO:0046872">
    <property type="term" value="F:metal ion binding"/>
    <property type="evidence" value="ECO:0007669"/>
    <property type="project" value="UniProtKB-UniRule"/>
</dbReference>
<dbReference type="SUPFAM" id="SSF52743">
    <property type="entry name" value="Subtilisin-like"/>
    <property type="match status" value="1"/>
</dbReference>
<dbReference type="InterPro" id="IPR030400">
    <property type="entry name" value="Sedolisin_dom"/>
</dbReference>
<dbReference type="GO" id="GO:0008240">
    <property type="term" value="F:tripeptidyl-peptidase activity"/>
    <property type="evidence" value="ECO:0007669"/>
    <property type="project" value="TreeGrafter"/>
</dbReference>
<evidence type="ECO:0000256" key="7">
    <source>
        <dbReference type="ARBA" id="ARBA00023145"/>
    </source>
</evidence>
<comment type="caution">
    <text evidence="11">The sequence shown here is derived from an EMBL/GenBank/DDBJ whole genome shotgun (WGS) entry which is preliminary data.</text>
</comment>
<evidence type="ECO:0000256" key="4">
    <source>
        <dbReference type="ARBA" id="ARBA00022801"/>
    </source>
</evidence>
<feature type="signal peptide" evidence="9">
    <location>
        <begin position="1"/>
        <end position="18"/>
    </location>
</feature>
<feature type="binding site" evidence="8">
    <location>
        <position position="523"/>
    </location>
    <ligand>
        <name>Ca(2+)</name>
        <dbReference type="ChEBI" id="CHEBI:29108"/>
    </ligand>
</feature>
<dbReference type="Proteomes" id="UP001218218">
    <property type="component" value="Unassembled WGS sequence"/>
</dbReference>
<dbReference type="Gene3D" id="3.40.50.200">
    <property type="entry name" value="Peptidase S8/S53 domain"/>
    <property type="match status" value="1"/>
</dbReference>
<comment type="subcellular location">
    <subcellularLocation>
        <location evidence="1">Secreted</location>
        <location evidence="1">Extracellular space</location>
    </subcellularLocation>
</comment>
<feature type="chain" id="PRO_5042192465" evidence="9">
    <location>
        <begin position="19"/>
        <end position="566"/>
    </location>
</feature>
<comment type="cofactor">
    <cofactor evidence="8">
        <name>Ca(2+)</name>
        <dbReference type="ChEBI" id="CHEBI:29108"/>
    </cofactor>
    <text evidence="8">Binds 1 Ca(2+) ion per subunit.</text>
</comment>
<dbReference type="InterPro" id="IPR036852">
    <property type="entry name" value="Peptidase_S8/S53_dom_sf"/>
</dbReference>
<keyword evidence="3 8" id="KW-0479">Metal-binding</keyword>
<dbReference type="GO" id="GO:0005576">
    <property type="term" value="C:extracellular region"/>
    <property type="evidence" value="ECO:0007669"/>
    <property type="project" value="UniProtKB-SubCell"/>
</dbReference>
<feature type="active site" description="Charge relay system" evidence="8">
    <location>
        <position position="480"/>
    </location>
</feature>
<accession>A0AAD7ETD7</accession>
<keyword evidence="12" id="KW-1185">Reference proteome</keyword>
<dbReference type="PANTHER" id="PTHR14218">
    <property type="entry name" value="PROTEASE S8 TRIPEPTIDYL PEPTIDASE I CLN2"/>
    <property type="match status" value="1"/>
</dbReference>
<feature type="binding site" evidence="8">
    <location>
        <position position="545"/>
    </location>
    <ligand>
        <name>Ca(2+)</name>
        <dbReference type="ChEBI" id="CHEBI:29108"/>
    </ligand>
</feature>
<feature type="binding site" evidence="8">
    <location>
        <position position="522"/>
    </location>
    <ligand>
        <name>Ca(2+)</name>
        <dbReference type="ChEBI" id="CHEBI:29108"/>
    </ligand>
</feature>
<sequence length="566" mass="58936">MTALCIFFALVSFGAVSSARMIVHESRPAAPSGFVSQGAAPANNLLTLRFALAPNNLAGLQTKLASVSTPGSPEFRKWLSKDDVKSFVQPSAQTVAAFNAFASANGVKPTVISPNGDWMSLTLPVSQANMLFAANFEVFTHPSSPQKLTRTLSVSLPSQLVGHVDVISPTTDFVNPNPHLTPWTNVNLAKRGPAASCNTSDASVSRECPRAWIPTAPATQPNNALLVTGYVDNWAQSADLSTFLSLLRPDIPSNTTFSLLTIDNGTNPQGPNDGSFEANLDIQYTMGIATGVATTFLSVGGPPNIPGFAQSLLDTTTFLDGIDNPPTVMTTSYGSGESDFGISLATKICNGYMALGARGISVLTGSGDGGVRGNHDGGSICGNNTFFPVFPGTCPYATAVGSTIGFRPEVAVNFTGGGFSNFFPAPSYQSVPIASFLKTIPSDFQGIFNTSGRGIPDLALQGWNFRIIVGGEEELESGTSASSPTFAAIIALINDQLLAAGKPVLGFLNPWLYSTASTAFNDITIGHNSGFECAASSVAFDAAVGWDALTGWGSPKFDDLLAAALA</sequence>
<dbReference type="CDD" id="cd04056">
    <property type="entry name" value="Peptidases_S53"/>
    <property type="match status" value="1"/>
</dbReference>
<dbReference type="SUPFAM" id="SSF54897">
    <property type="entry name" value="Protease propeptides/inhibitors"/>
    <property type="match status" value="1"/>
</dbReference>
<dbReference type="EMBL" id="JARIHO010000015">
    <property type="protein sequence ID" value="KAJ7349616.1"/>
    <property type="molecule type" value="Genomic_DNA"/>
</dbReference>
<dbReference type="SMART" id="SM00944">
    <property type="entry name" value="Pro-kuma_activ"/>
    <property type="match status" value="1"/>
</dbReference>
<evidence type="ECO:0000256" key="1">
    <source>
        <dbReference type="ARBA" id="ARBA00004239"/>
    </source>
</evidence>
<evidence type="ECO:0000256" key="8">
    <source>
        <dbReference type="PROSITE-ProRule" id="PRU01032"/>
    </source>
</evidence>
<keyword evidence="4 8" id="KW-0378">Hydrolase</keyword>
<dbReference type="InterPro" id="IPR050819">
    <property type="entry name" value="Tripeptidyl-peptidase_I"/>
</dbReference>
<feature type="binding site" evidence="8">
    <location>
        <position position="547"/>
    </location>
    <ligand>
        <name>Ca(2+)</name>
        <dbReference type="ChEBI" id="CHEBI:29108"/>
    </ligand>
</feature>
<dbReference type="GO" id="GO:0006508">
    <property type="term" value="P:proteolysis"/>
    <property type="evidence" value="ECO:0007669"/>
    <property type="project" value="UniProtKB-KW"/>
</dbReference>
<feature type="domain" description="Peptidase S53" evidence="10">
    <location>
        <begin position="203"/>
        <end position="566"/>
    </location>
</feature>
<dbReference type="AlphaFoldDB" id="A0AAD7ETD7"/>
<keyword evidence="6 8" id="KW-0106">Calcium</keyword>
<dbReference type="CDD" id="cd11377">
    <property type="entry name" value="Pro-peptidase_S53"/>
    <property type="match status" value="1"/>
</dbReference>
<evidence type="ECO:0000256" key="3">
    <source>
        <dbReference type="ARBA" id="ARBA00022723"/>
    </source>
</evidence>
<keyword evidence="9" id="KW-0732">Signal</keyword>
<keyword evidence="2 8" id="KW-0645">Protease</keyword>
<feature type="active site" description="Charge relay system" evidence="8">
    <location>
        <position position="281"/>
    </location>
</feature>
<reference evidence="11" key="1">
    <citation type="submission" date="2023-03" db="EMBL/GenBank/DDBJ databases">
        <title>Massive genome expansion in bonnet fungi (Mycena s.s.) driven by repeated elements and novel gene families across ecological guilds.</title>
        <authorList>
            <consortium name="Lawrence Berkeley National Laboratory"/>
            <person name="Harder C.B."/>
            <person name="Miyauchi S."/>
            <person name="Viragh M."/>
            <person name="Kuo A."/>
            <person name="Thoen E."/>
            <person name="Andreopoulos B."/>
            <person name="Lu D."/>
            <person name="Skrede I."/>
            <person name="Drula E."/>
            <person name="Henrissat B."/>
            <person name="Morin E."/>
            <person name="Kohler A."/>
            <person name="Barry K."/>
            <person name="LaButti K."/>
            <person name="Morin E."/>
            <person name="Salamov A."/>
            <person name="Lipzen A."/>
            <person name="Mereny Z."/>
            <person name="Hegedus B."/>
            <person name="Baldrian P."/>
            <person name="Stursova M."/>
            <person name="Weitz H."/>
            <person name="Taylor A."/>
            <person name="Grigoriev I.V."/>
            <person name="Nagy L.G."/>
            <person name="Martin F."/>
            <person name="Kauserud H."/>
        </authorList>
    </citation>
    <scope>NUCLEOTIDE SEQUENCE</scope>
    <source>
        <strain evidence="11">CBHHK002</strain>
    </source>
</reference>
<keyword evidence="5 8" id="KW-0720">Serine protease</keyword>
<evidence type="ECO:0000256" key="5">
    <source>
        <dbReference type="ARBA" id="ARBA00022825"/>
    </source>
</evidence>
<keyword evidence="7" id="KW-0865">Zymogen</keyword>
<evidence type="ECO:0000256" key="6">
    <source>
        <dbReference type="ARBA" id="ARBA00022837"/>
    </source>
</evidence>
<protein>
    <submittedName>
        <fullName evidence="11">Subtilisin-like protein</fullName>
    </submittedName>
</protein>
<feature type="active site" description="Charge relay system" evidence="8">
    <location>
        <position position="277"/>
    </location>
</feature>
<evidence type="ECO:0000256" key="2">
    <source>
        <dbReference type="ARBA" id="ARBA00022670"/>
    </source>
</evidence>
<dbReference type="InterPro" id="IPR015366">
    <property type="entry name" value="S53_propep"/>
</dbReference>
<evidence type="ECO:0000256" key="9">
    <source>
        <dbReference type="SAM" id="SignalP"/>
    </source>
</evidence>
<evidence type="ECO:0000313" key="11">
    <source>
        <dbReference type="EMBL" id="KAJ7349616.1"/>
    </source>
</evidence>
<gene>
    <name evidence="11" type="ORF">DFH08DRAFT_696532</name>
</gene>
<evidence type="ECO:0000313" key="12">
    <source>
        <dbReference type="Proteomes" id="UP001218218"/>
    </source>
</evidence>
<dbReference type="GO" id="GO:0004252">
    <property type="term" value="F:serine-type endopeptidase activity"/>
    <property type="evidence" value="ECO:0007669"/>
    <property type="project" value="UniProtKB-UniRule"/>
</dbReference>
<dbReference type="PANTHER" id="PTHR14218:SF15">
    <property type="entry name" value="TRIPEPTIDYL-PEPTIDASE 1"/>
    <property type="match status" value="1"/>
</dbReference>